<feature type="region of interest" description="Disordered" evidence="1">
    <location>
        <begin position="1"/>
        <end position="40"/>
    </location>
</feature>
<gene>
    <name evidence="2" type="ORF">L915_01962</name>
</gene>
<name>W2HIK2_PHYNI</name>
<organism evidence="2">
    <name type="scientific">Phytophthora nicotianae</name>
    <name type="common">Potato buckeye rot agent</name>
    <name type="synonym">Phytophthora parasitica</name>
    <dbReference type="NCBI Taxonomy" id="4792"/>
    <lineage>
        <taxon>Eukaryota</taxon>
        <taxon>Sar</taxon>
        <taxon>Stramenopiles</taxon>
        <taxon>Oomycota</taxon>
        <taxon>Peronosporomycetes</taxon>
        <taxon>Peronosporales</taxon>
        <taxon>Peronosporaceae</taxon>
        <taxon>Phytophthora</taxon>
    </lineage>
</organism>
<evidence type="ECO:0000313" key="2">
    <source>
        <dbReference type="EMBL" id="ETK95083.1"/>
    </source>
</evidence>
<feature type="compositionally biased region" description="Basic and acidic residues" evidence="1">
    <location>
        <begin position="1"/>
        <end position="18"/>
    </location>
</feature>
<accession>W2HIK2</accession>
<dbReference type="EMBL" id="KI684431">
    <property type="protein sequence ID" value="ETK95083.1"/>
    <property type="molecule type" value="Genomic_DNA"/>
</dbReference>
<feature type="compositionally biased region" description="Basic and acidic residues" evidence="1">
    <location>
        <begin position="25"/>
        <end position="36"/>
    </location>
</feature>
<reference evidence="2" key="1">
    <citation type="submission" date="2013-11" db="EMBL/GenBank/DDBJ databases">
        <title>The Genome Sequence of Phytophthora parasitica CJ02B3.</title>
        <authorList>
            <consortium name="The Broad Institute Genomics Platform"/>
            <person name="Russ C."/>
            <person name="Tyler B."/>
            <person name="Panabieres F."/>
            <person name="Shan W."/>
            <person name="Tripathy S."/>
            <person name="Grunwald N."/>
            <person name="Machado M."/>
            <person name="Johnson C.S."/>
            <person name="Arredondo F."/>
            <person name="Hong C."/>
            <person name="Coffey M."/>
            <person name="Young S.K."/>
            <person name="Zeng Q."/>
            <person name="Gargeya S."/>
            <person name="Fitzgerald M."/>
            <person name="Abouelleil A."/>
            <person name="Alvarado L."/>
            <person name="Chapman S.B."/>
            <person name="Gainer-Dewar J."/>
            <person name="Goldberg J."/>
            <person name="Griggs A."/>
            <person name="Gujja S."/>
            <person name="Hansen M."/>
            <person name="Howarth C."/>
            <person name="Imamovic A."/>
            <person name="Ireland A."/>
            <person name="Larimer J."/>
            <person name="McCowan C."/>
            <person name="Murphy C."/>
            <person name="Pearson M."/>
            <person name="Poon T.W."/>
            <person name="Priest M."/>
            <person name="Roberts A."/>
            <person name="Saif S."/>
            <person name="Shea T."/>
            <person name="Sykes S."/>
            <person name="Wortman J."/>
            <person name="Nusbaum C."/>
            <person name="Birren B."/>
        </authorList>
    </citation>
    <scope>NUCLEOTIDE SEQUENCE [LARGE SCALE GENOMIC DNA]</scope>
    <source>
        <strain evidence="2">CJ02B3</strain>
    </source>
</reference>
<protein>
    <submittedName>
        <fullName evidence="2">Uncharacterized protein</fullName>
    </submittedName>
</protein>
<proteinExistence type="predicted"/>
<dbReference type="Proteomes" id="UP000053236">
    <property type="component" value="Unassembled WGS sequence"/>
</dbReference>
<sequence length="83" mass="8935">MDEAGGDKQENKYKKINLEDEDREQFESEVDHHKSDPLPAKAVTQVQGSPTLIGLSYASQGVPVSAEVKTQLGEPAELPGSIA</sequence>
<dbReference type="AlphaFoldDB" id="W2HIK2"/>
<evidence type="ECO:0000256" key="1">
    <source>
        <dbReference type="SAM" id="MobiDB-lite"/>
    </source>
</evidence>